<feature type="compositionally biased region" description="Polar residues" evidence="1">
    <location>
        <begin position="25"/>
        <end position="36"/>
    </location>
</feature>
<comment type="caution">
    <text evidence="2">The sequence shown here is derived from an EMBL/GenBank/DDBJ whole genome shotgun (WGS) entry which is preliminary data.</text>
</comment>
<gene>
    <name evidence="2" type="ORF">Pro02_56110</name>
</gene>
<evidence type="ECO:0000256" key="1">
    <source>
        <dbReference type="SAM" id="MobiDB-lite"/>
    </source>
</evidence>
<feature type="compositionally biased region" description="Basic residues" evidence="1">
    <location>
        <begin position="37"/>
        <end position="48"/>
    </location>
</feature>
<proteinExistence type="predicted"/>
<keyword evidence="3" id="KW-1185">Reference proteome</keyword>
<evidence type="ECO:0000313" key="3">
    <source>
        <dbReference type="Proteomes" id="UP000655044"/>
    </source>
</evidence>
<dbReference type="Proteomes" id="UP000655044">
    <property type="component" value="Unassembled WGS sequence"/>
</dbReference>
<feature type="compositionally biased region" description="Basic and acidic residues" evidence="1">
    <location>
        <begin position="49"/>
        <end position="67"/>
    </location>
</feature>
<evidence type="ECO:0000313" key="2">
    <source>
        <dbReference type="EMBL" id="GIH87203.1"/>
    </source>
</evidence>
<dbReference type="AlphaFoldDB" id="A0A8J3S4U5"/>
<sequence>MAGKKMEGDENQRRQAAREARKSGKSPSEVNATKGGSKQRHSRPKHEPHHHEDRTSSPHRGKQESVRKSMRPNTKPEYE</sequence>
<dbReference type="EMBL" id="BOOI01000056">
    <property type="protein sequence ID" value="GIH87203.1"/>
    <property type="molecule type" value="Genomic_DNA"/>
</dbReference>
<name>A0A8J3S4U5_PLARO</name>
<feature type="region of interest" description="Disordered" evidence="1">
    <location>
        <begin position="1"/>
        <end position="79"/>
    </location>
</feature>
<reference evidence="2" key="1">
    <citation type="submission" date="2021-01" db="EMBL/GenBank/DDBJ databases">
        <title>Whole genome shotgun sequence of Planobispora rosea NBRC 15558.</title>
        <authorList>
            <person name="Komaki H."/>
            <person name="Tamura T."/>
        </authorList>
    </citation>
    <scope>NUCLEOTIDE SEQUENCE</scope>
    <source>
        <strain evidence="2">NBRC 15558</strain>
    </source>
</reference>
<feature type="compositionally biased region" description="Basic and acidic residues" evidence="1">
    <location>
        <begin position="1"/>
        <end position="22"/>
    </location>
</feature>
<protein>
    <submittedName>
        <fullName evidence="2">Uncharacterized protein</fullName>
    </submittedName>
</protein>
<accession>A0A8J3S4U5</accession>
<dbReference type="RefSeq" id="WP_189243392.1">
    <property type="nucleotide sequence ID" value="NZ_BMQP01000037.1"/>
</dbReference>
<organism evidence="2 3">
    <name type="scientific">Planobispora rosea</name>
    <dbReference type="NCBI Taxonomy" id="35762"/>
    <lineage>
        <taxon>Bacteria</taxon>
        <taxon>Bacillati</taxon>
        <taxon>Actinomycetota</taxon>
        <taxon>Actinomycetes</taxon>
        <taxon>Streptosporangiales</taxon>
        <taxon>Streptosporangiaceae</taxon>
        <taxon>Planobispora</taxon>
    </lineage>
</organism>